<dbReference type="EMBL" id="JADGJD010001451">
    <property type="protein sequence ID" value="KAJ3041974.1"/>
    <property type="molecule type" value="Genomic_DNA"/>
</dbReference>
<dbReference type="InterPro" id="IPR052402">
    <property type="entry name" value="ADCK_kinase"/>
</dbReference>
<dbReference type="Proteomes" id="UP001212841">
    <property type="component" value="Unassembled WGS sequence"/>
</dbReference>
<dbReference type="Pfam" id="PF03109">
    <property type="entry name" value="ABC1"/>
    <property type="match status" value="1"/>
</dbReference>
<evidence type="ECO:0000313" key="2">
    <source>
        <dbReference type="EMBL" id="KAJ3041974.1"/>
    </source>
</evidence>
<dbReference type="InterPro" id="IPR011009">
    <property type="entry name" value="Kinase-like_dom_sf"/>
</dbReference>
<comment type="caution">
    <text evidence="2">The sequence shown here is derived from an EMBL/GenBank/DDBJ whole genome shotgun (WGS) entry which is preliminary data.</text>
</comment>
<evidence type="ECO:0000313" key="3">
    <source>
        <dbReference type="Proteomes" id="UP001212841"/>
    </source>
</evidence>
<reference evidence="2" key="1">
    <citation type="submission" date="2020-05" db="EMBL/GenBank/DDBJ databases">
        <title>Phylogenomic resolution of chytrid fungi.</title>
        <authorList>
            <person name="Stajich J.E."/>
            <person name="Amses K."/>
            <person name="Simmons R."/>
            <person name="Seto K."/>
            <person name="Myers J."/>
            <person name="Bonds A."/>
            <person name="Quandt C.A."/>
            <person name="Barry K."/>
            <person name="Liu P."/>
            <person name="Grigoriev I."/>
            <person name="Longcore J.E."/>
            <person name="James T.Y."/>
        </authorList>
    </citation>
    <scope>NUCLEOTIDE SEQUENCE</scope>
    <source>
        <strain evidence="2">JEL0318</strain>
    </source>
</reference>
<sequence>MLVHQLEVAGPFFIKFGQWASSRVDILPPEVCEVLARLQTKVKPHSFHATRTAIQAEFNITHLSDIFEEFDETPVGVGAVAQVHRAVLRPSRLPSSTTTSKTTPQSLEVAVKVLHPNVETLVQNDLLLLQFFGRLISYLPTAQYLSIPEELSTFANMMRAQLDLSLEARNLERFGQNFGEGGKGGGVEGVLFPRPVKPFVGGRVLVESFHRGLPLRMFIEKGPTVFDSRFADMGVRAFVVCRANLTYDPFESVEQFSKQQMVMKDNLCHADLHPGNIMVTLARPPSQRTFSQRAGSLLGGKQPAKEEGYVFVDEATLDNLRRAPTGAWNPILERLAAAGYQPRLVIMDAGLVSTLSPTNLLNLQEAFKAGLEFDGARIATLLMDRCKDPAAVVDPEGAKALLQGIMDDLRMDEGGRLPIKKVATAQIVKRSAEMLRRHRIRLDGEYVGLFVASILVEGVGRKLDAELDLVEALAGVL</sequence>
<dbReference type="PANTHER" id="PTHR45890">
    <property type="entry name" value="AARF DOMAIN CONTAINING KINASE 2 (PREDICTED)"/>
    <property type="match status" value="1"/>
</dbReference>
<dbReference type="InterPro" id="IPR004147">
    <property type="entry name" value="ABC1_dom"/>
</dbReference>
<evidence type="ECO:0000259" key="1">
    <source>
        <dbReference type="Pfam" id="PF03109"/>
    </source>
</evidence>
<accession>A0AAD5WXY3</accession>
<gene>
    <name evidence="2" type="ORF">HK097_002143</name>
</gene>
<protein>
    <recommendedName>
        <fullName evidence="1">ABC1 atypical kinase-like domain-containing protein</fullName>
    </recommendedName>
</protein>
<organism evidence="2 3">
    <name type="scientific">Rhizophlyctis rosea</name>
    <dbReference type="NCBI Taxonomy" id="64517"/>
    <lineage>
        <taxon>Eukaryota</taxon>
        <taxon>Fungi</taxon>
        <taxon>Fungi incertae sedis</taxon>
        <taxon>Chytridiomycota</taxon>
        <taxon>Chytridiomycota incertae sedis</taxon>
        <taxon>Chytridiomycetes</taxon>
        <taxon>Rhizophlyctidales</taxon>
        <taxon>Rhizophlyctidaceae</taxon>
        <taxon>Rhizophlyctis</taxon>
    </lineage>
</organism>
<dbReference type="SUPFAM" id="SSF56112">
    <property type="entry name" value="Protein kinase-like (PK-like)"/>
    <property type="match status" value="1"/>
</dbReference>
<feature type="domain" description="ABC1 atypical kinase-like" evidence="1">
    <location>
        <begin position="37"/>
        <end position="280"/>
    </location>
</feature>
<proteinExistence type="predicted"/>
<dbReference type="GO" id="GO:0005739">
    <property type="term" value="C:mitochondrion"/>
    <property type="evidence" value="ECO:0007669"/>
    <property type="project" value="TreeGrafter"/>
</dbReference>
<dbReference type="PANTHER" id="PTHR45890:SF1">
    <property type="entry name" value="AARF DOMAIN CONTAINING KINASE 2"/>
    <property type="match status" value="1"/>
</dbReference>
<keyword evidence="3" id="KW-1185">Reference proteome</keyword>
<dbReference type="AlphaFoldDB" id="A0AAD5WXY3"/>
<name>A0AAD5WXY3_9FUNG</name>